<dbReference type="InterPro" id="IPR002569">
    <property type="entry name" value="Met_Sox_Rdtase_MsrA_dom"/>
</dbReference>
<dbReference type="PANTHER" id="PTHR42799:SF2">
    <property type="entry name" value="MITOCHONDRIAL PEPTIDE METHIONINE SULFOXIDE REDUCTASE"/>
    <property type="match status" value="1"/>
</dbReference>
<dbReference type="NCBIfam" id="TIGR00401">
    <property type="entry name" value="msrA"/>
    <property type="match status" value="1"/>
</dbReference>
<dbReference type="PANTHER" id="PTHR42799">
    <property type="entry name" value="MITOCHONDRIAL PEPTIDE METHIONINE SULFOXIDE REDUCTASE"/>
    <property type="match status" value="1"/>
</dbReference>
<comment type="similarity">
    <text evidence="4">Belongs to the MsrA Met sulfoxide reductase family.</text>
</comment>
<dbReference type="EC" id="1.8.4.11" evidence="4"/>
<keyword evidence="7" id="KW-1185">Reference proteome</keyword>
<feature type="domain" description="Peptide methionine sulphoxide reductase MsrA" evidence="5">
    <location>
        <begin position="4"/>
        <end position="154"/>
    </location>
</feature>
<organism evidence="6 7">
    <name type="scientific">Psychrilyobacter piezotolerans</name>
    <dbReference type="NCBI Taxonomy" id="2293438"/>
    <lineage>
        <taxon>Bacteria</taxon>
        <taxon>Fusobacteriati</taxon>
        <taxon>Fusobacteriota</taxon>
        <taxon>Fusobacteriia</taxon>
        <taxon>Fusobacteriales</taxon>
        <taxon>Fusobacteriaceae</taxon>
        <taxon>Psychrilyobacter</taxon>
    </lineage>
</organism>
<comment type="function">
    <text evidence="4">Has an important function as a repair enzyme for proteins that have been inactivated by oxidation. Catalyzes the reversible oxidation-reduction of methionine sulfoxide in proteins to methionine.</text>
</comment>
<comment type="catalytic activity">
    <reaction evidence="3 4">
        <text>[thioredoxin]-disulfide + L-methionine + H2O = L-methionine (S)-S-oxide + [thioredoxin]-dithiol</text>
        <dbReference type="Rhea" id="RHEA:19993"/>
        <dbReference type="Rhea" id="RHEA-COMP:10698"/>
        <dbReference type="Rhea" id="RHEA-COMP:10700"/>
        <dbReference type="ChEBI" id="CHEBI:15377"/>
        <dbReference type="ChEBI" id="CHEBI:29950"/>
        <dbReference type="ChEBI" id="CHEBI:50058"/>
        <dbReference type="ChEBI" id="CHEBI:57844"/>
        <dbReference type="ChEBI" id="CHEBI:58772"/>
        <dbReference type="EC" id="1.8.4.11"/>
    </reaction>
</comment>
<dbReference type="SUPFAM" id="SSF55068">
    <property type="entry name" value="Peptide methionine sulfoxide reductase"/>
    <property type="match status" value="1"/>
</dbReference>
<evidence type="ECO:0000256" key="2">
    <source>
        <dbReference type="ARBA" id="ARBA00047806"/>
    </source>
</evidence>
<name>A0ABX9KGN2_9FUSO</name>
<evidence type="ECO:0000256" key="4">
    <source>
        <dbReference type="HAMAP-Rule" id="MF_01401"/>
    </source>
</evidence>
<comment type="catalytic activity">
    <reaction evidence="2 4">
        <text>L-methionyl-[protein] + [thioredoxin]-disulfide + H2O = L-methionyl-(S)-S-oxide-[protein] + [thioredoxin]-dithiol</text>
        <dbReference type="Rhea" id="RHEA:14217"/>
        <dbReference type="Rhea" id="RHEA-COMP:10698"/>
        <dbReference type="Rhea" id="RHEA-COMP:10700"/>
        <dbReference type="Rhea" id="RHEA-COMP:12313"/>
        <dbReference type="Rhea" id="RHEA-COMP:12315"/>
        <dbReference type="ChEBI" id="CHEBI:15377"/>
        <dbReference type="ChEBI" id="CHEBI:16044"/>
        <dbReference type="ChEBI" id="CHEBI:29950"/>
        <dbReference type="ChEBI" id="CHEBI:44120"/>
        <dbReference type="ChEBI" id="CHEBI:50058"/>
        <dbReference type="EC" id="1.8.4.11"/>
    </reaction>
</comment>
<dbReference type="Gene3D" id="3.30.1060.10">
    <property type="entry name" value="Peptide methionine sulphoxide reductase MsrA"/>
    <property type="match status" value="1"/>
</dbReference>
<dbReference type="EMBL" id="QUAJ01000013">
    <property type="protein sequence ID" value="REI41083.1"/>
    <property type="molecule type" value="Genomic_DNA"/>
</dbReference>
<gene>
    <name evidence="4 6" type="primary">msrA</name>
    <name evidence="6" type="ORF">DYH56_08600</name>
</gene>
<sequence length="172" mass="19923">MMKKIVLAGGCFWGVEAYFKRVKGILATKSGYANGKTEKVSYKEVCTGKTGHVEACYLEYDEKILPLRMVLNHLFRVIDPTSVNKQGGDVGTQYRTGVYYMDLEDREAIERYIEDQRSSYSKPIVVEVERLDKFYDAEEVHQEYLEKNPGGYCHINFSVLKDEERQEPVRKK</sequence>
<keyword evidence="1 4" id="KW-0560">Oxidoreductase</keyword>
<feature type="active site" evidence="4">
    <location>
        <position position="11"/>
    </location>
</feature>
<dbReference type="Proteomes" id="UP000263486">
    <property type="component" value="Unassembled WGS sequence"/>
</dbReference>
<evidence type="ECO:0000259" key="5">
    <source>
        <dbReference type="Pfam" id="PF01625"/>
    </source>
</evidence>
<accession>A0ABX9KGN2</accession>
<evidence type="ECO:0000256" key="3">
    <source>
        <dbReference type="ARBA" id="ARBA00048782"/>
    </source>
</evidence>
<dbReference type="InterPro" id="IPR036509">
    <property type="entry name" value="Met_Sox_Rdtase_MsrA_sf"/>
</dbReference>
<protein>
    <recommendedName>
        <fullName evidence="4">Peptide methionine sulfoxide reductase MsrA</fullName>
        <shortName evidence="4">Protein-methionine-S-oxide reductase</shortName>
        <ecNumber evidence="4">1.8.4.11</ecNumber>
    </recommendedName>
    <alternativeName>
        <fullName evidence="4">Peptide-methionine (S)-S-oxide reductase</fullName>
        <shortName evidence="4">Peptide Met(O) reductase</shortName>
    </alternativeName>
</protein>
<proteinExistence type="inferred from homology"/>
<dbReference type="Pfam" id="PF01625">
    <property type="entry name" value="PMSR"/>
    <property type="match status" value="1"/>
</dbReference>
<comment type="caution">
    <text evidence="6">The sequence shown here is derived from an EMBL/GenBank/DDBJ whole genome shotgun (WGS) entry which is preliminary data.</text>
</comment>
<evidence type="ECO:0000256" key="1">
    <source>
        <dbReference type="ARBA" id="ARBA00023002"/>
    </source>
</evidence>
<dbReference type="HAMAP" id="MF_01401">
    <property type="entry name" value="MsrA"/>
    <property type="match status" value="1"/>
</dbReference>
<reference evidence="6 7" key="1">
    <citation type="submission" date="2018-08" db="EMBL/GenBank/DDBJ databases">
        <title>Draft genome sequence of Psychrilyobacter sp. strain SD5 isolated from Black Sea water.</title>
        <authorList>
            <person name="Yadav S."/>
            <person name="Villanueva L."/>
            <person name="Damste J.S.S."/>
        </authorList>
    </citation>
    <scope>NUCLEOTIDE SEQUENCE [LARGE SCALE GENOMIC DNA]</scope>
    <source>
        <strain evidence="6 7">SD5</strain>
    </source>
</reference>
<dbReference type="GO" id="GO:0008113">
    <property type="term" value="F:peptide-methionine (S)-S-oxide reductase activity"/>
    <property type="evidence" value="ECO:0007669"/>
    <property type="project" value="UniProtKB-EC"/>
</dbReference>
<evidence type="ECO:0000313" key="6">
    <source>
        <dbReference type="EMBL" id="REI41083.1"/>
    </source>
</evidence>
<dbReference type="InterPro" id="IPR050162">
    <property type="entry name" value="MsrA_MetSO_reductase"/>
</dbReference>
<evidence type="ECO:0000313" key="7">
    <source>
        <dbReference type="Proteomes" id="UP000263486"/>
    </source>
</evidence>